<sequence>MAEVEKIKIIFLLLYQKQMLDPSYGLIINKTKLRNLNVNKAIGVDDVHARILKECSEKANEHNIPVDIAFFDFAKAFDSVPHERLCIKLENLGVKDELLGWCKAFSNKRKQSGNGGLKPIRRRRLCSELAKRGRKNKNFKNPHHTETRYPTVKINK</sequence>
<evidence type="ECO:0000256" key="1">
    <source>
        <dbReference type="SAM" id="MobiDB-lite"/>
    </source>
</evidence>
<dbReference type="HOGENOM" id="CLU_1688655_0_0_1"/>
<evidence type="ECO:0000313" key="4">
    <source>
        <dbReference type="Proteomes" id="UP000015101"/>
    </source>
</evidence>
<dbReference type="InParanoid" id="T1FKT6"/>
<dbReference type="AlphaFoldDB" id="T1FKT6"/>
<dbReference type="EnsemblMetazoa" id="HelroT184235">
    <property type="protein sequence ID" value="HelroP184235"/>
    <property type="gene ID" value="HelroG184235"/>
</dbReference>
<organism evidence="3 4">
    <name type="scientific">Helobdella robusta</name>
    <name type="common">Californian leech</name>
    <dbReference type="NCBI Taxonomy" id="6412"/>
    <lineage>
        <taxon>Eukaryota</taxon>
        <taxon>Metazoa</taxon>
        <taxon>Spiralia</taxon>
        <taxon>Lophotrochozoa</taxon>
        <taxon>Annelida</taxon>
        <taxon>Clitellata</taxon>
        <taxon>Hirudinea</taxon>
        <taxon>Rhynchobdellida</taxon>
        <taxon>Glossiphoniidae</taxon>
        <taxon>Helobdella</taxon>
    </lineage>
</organism>
<dbReference type="RefSeq" id="XP_009017409.1">
    <property type="nucleotide sequence ID" value="XM_009019161.1"/>
</dbReference>
<name>T1FKT6_HELRO</name>
<dbReference type="CTD" id="20209435"/>
<dbReference type="STRING" id="6412.T1FKT6"/>
<evidence type="ECO:0000313" key="2">
    <source>
        <dbReference type="EMBL" id="ESO04491.1"/>
    </source>
</evidence>
<dbReference type="Proteomes" id="UP000015101">
    <property type="component" value="Unassembled WGS sequence"/>
</dbReference>
<feature type="compositionally biased region" description="Basic residues" evidence="1">
    <location>
        <begin position="132"/>
        <end position="142"/>
    </location>
</feature>
<dbReference type="GeneID" id="20209435"/>
<dbReference type="EMBL" id="AMQM01009468">
    <property type="status" value="NOT_ANNOTATED_CDS"/>
    <property type="molecule type" value="Genomic_DNA"/>
</dbReference>
<dbReference type="EMBL" id="AMQM01009469">
    <property type="status" value="NOT_ANNOTATED_CDS"/>
    <property type="molecule type" value="Genomic_DNA"/>
</dbReference>
<reference evidence="4" key="1">
    <citation type="submission" date="2012-12" db="EMBL/GenBank/DDBJ databases">
        <authorList>
            <person name="Hellsten U."/>
            <person name="Grimwood J."/>
            <person name="Chapman J.A."/>
            <person name="Shapiro H."/>
            <person name="Aerts A."/>
            <person name="Otillar R.P."/>
            <person name="Terry A.Y."/>
            <person name="Boore J.L."/>
            <person name="Simakov O."/>
            <person name="Marletaz F."/>
            <person name="Cho S.-J."/>
            <person name="Edsinger-Gonzales E."/>
            <person name="Havlak P."/>
            <person name="Kuo D.-H."/>
            <person name="Larsson T."/>
            <person name="Lv J."/>
            <person name="Arendt D."/>
            <person name="Savage R."/>
            <person name="Osoegawa K."/>
            <person name="de Jong P."/>
            <person name="Lindberg D.R."/>
            <person name="Seaver E.C."/>
            <person name="Weisblat D.A."/>
            <person name="Putnam N.H."/>
            <person name="Grigoriev I.V."/>
            <person name="Rokhsar D.S."/>
        </authorList>
    </citation>
    <scope>NUCLEOTIDE SEQUENCE</scope>
</reference>
<dbReference type="EMBL" id="KB096478">
    <property type="protein sequence ID" value="ESO04491.1"/>
    <property type="molecule type" value="Genomic_DNA"/>
</dbReference>
<evidence type="ECO:0000313" key="3">
    <source>
        <dbReference type="EnsemblMetazoa" id="HelroP184235"/>
    </source>
</evidence>
<reference evidence="2 4" key="2">
    <citation type="journal article" date="2013" name="Nature">
        <title>Insights into bilaterian evolution from three spiralian genomes.</title>
        <authorList>
            <person name="Simakov O."/>
            <person name="Marletaz F."/>
            <person name="Cho S.J."/>
            <person name="Edsinger-Gonzales E."/>
            <person name="Havlak P."/>
            <person name="Hellsten U."/>
            <person name="Kuo D.H."/>
            <person name="Larsson T."/>
            <person name="Lv J."/>
            <person name="Arendt D."/>
            <person name="Savage R."/>
            <person name="Osoegawa K."/>
            <person name="de Jong P."/>
            <person name="Grimwood J."/>
            <person name="Chapman J.A."/>
            <person name="Shapiro H."/>
            <person name="Aerts A."/>
            <person name="Otillar R.P."/>
            <person name="Terry A.Y."/>
            <person name="Boore J.L."/>
            <person name="Grigoriev I.V."/>
            <person name="Lindberg D.R."/>
            <person name="Seaver E.C."/>
            <person name="Weisblat D.A."/>
            <person name="Putnam N.H."/>
            <person name="Rokhsar D.S."/>
        </authorList>
    </citation>
    <scope>NUCLEOTIDE SEQUENCE</scope>
</reference>
<keyword evidence="4" id="KW-1185">Reference proteome</keyword>
<proteinExistence type="predicted"/>
<reference evidence="3" key="3">
    <citation type="submission" date="2015-06" db="UniProtKB">
        <authorList>
            <consortium name="EnsemblMetazoa"/>
        </authorList>
    </citation>
    <scope>IDENTIFICATION</scope>
</reference>
<feature type="region of interest" description="Disordered" evidence="1">
    <location>
        <begin position="131"/>
        <end position="156"/>
    </location>
</feature>
<gene>
    <name evidence="3" type="primary">20209435</name>
    <name evidence="2" type="ORF">HELRODRAFT_184235</name>
</gene>
<protein>
    <submittedName>
        <fullName evidence="2 3">Uncharacterized protein</fullName>
    </submittedName>
</protein>
<accession>T1FKT6</accession>
<dbReference type="KEGG" id="hro:HELRODRAFT_184235"/>